<dbReference type="InterPro" id="IPR013087">
    <property type="entry name" value="Znf_C2H2_type"/>
</dbReference>
<evidence type="ECO:0000313" key="2">
    <source>
        <dbReference type="EMBL" id="AIC14947.1"/>
    </source>
</evidence>
<protein>
    <recommendedName>
        <fullName evidence="1">C2H2-type domain-containing protein</fullName>
    </recommendedName>
</protein>
<reference evidence="2 3" key="1">
    <citation type="journal article" date="2014" name="Int. J. Syst. Evol. Microbiol.">
        <title>Nitrososphaera viennensis gen. nov., sp. nov., an aerobic and mesophilic, ammonia-oxidizing archaeon from soil and a member of the archaeal phylum Thaumarchaeota.</title>
        <authorList>
            <person name="Stieglmeier M."/>
            <person name="Klingl A."/>
            <person name="Alves R.J."/>
            <person name="Rittmann S.K."/>
            <person name="Melcher M."/>
            <person name="Leisch N."/>
            <person name="Schleper C."/>
        </authorList>
    </citation>
    <scope>NUCLEOTIDE SEQUENCE [LARGE SCALE GENOMIC DNA]</scope>
    <source>
        <strain evidence="2">EN76</strain>
    </source>
</reference>
<gene>
    <name evidence="2" type="ORF">NVIE_007370</name>
</gene>
<evidence type="ECO:0000313" key="3">
    <source>
        <dbReference type="Proteomes" id="UP000027093"/>
    </source>
</evidence>
<evidence type="ECO:0000259" key="1">
    <source>
        <dbReference type="PROSITE" id="PS50157"/>
    </source>
</evidence>
<dbReference type="Proteomes" id="UP000027093">
    <property type="component" value="Chromosome"/>
</dbReference>
<dbReference type="RefSeq" id="WP_075054058.1">
    <property type="nucleotide sequence ID" value="NZ_CP007536.1"/>
</dbReference>
<organism evidence="2 3">
    <name type="scientific">Nitrososphaera viennensis EN76</name>
    <dbReference type="NCBI Taxonomy" id="926571"/>
    <lineage>
        <taxon>Archaea</taxon>
        <taxon>Nitrososphaerota</taxon>
        <taxon>Nitrososphaeria</taxon>
        <taxon>Nitrososphaerales</taxon>
        <taxon>Nitrososphaeraceae</taxon>
        <taxon>Nitrososphaera</taxon>
    </lineage>
</organism>
<keyword evidence="3" id="KW-1185">Reference proteome</keyword>
<dbReference type="GeneID" id="74945998"/>
<dbReference type="PROSITE" id="PS00028">
    <property type="entry name" value="ZINC_FINGER_C2H2_1"/>
    <property type="match status" value="1"/>
</dbReference>
<dbReference type="OrthoDB" id="372339at2157"/>
<accession>A0A060HP46</accession>
<sequence>MSSIKYKVNHNPITYDHRTKMYQVGNRVFETYQDARANQWQCDKCTEAFFSFKELRLHKNKAHAY</sequence>
<dbReference type="AlphaFoldDB" id="A0A060HP46"/>
<name>A0A060HP46_9ARCH</name>
<dbReference type="KEGG" id="nvn:NVIE_007370"/>
<dbReference type="PROSITE" id="PS50157">
    <property type="entry name" value="ZINC_FINGER_C2H2_2"/>
    <property type="match status" value="1"/>
</dbReference>
<feature type="domain" description="C2H2-type" evidence="1">
    <location>
        <begin position="40"/>
        <end position="65"/>
    </location>
</feature>
<dbReference type="EMBL" id="CP007536">
    <property type="protein sequence ID" value="AIC14947.1"/>
    <property type="molecule type" value="Genomic_DNA"/>
</dbReference>
<dbReference type="HOGENOM" id="CLU_2839494_0_0_2"/>
<proteinExistence type="predicted"/>